<dbReference type="EMBL" id="CP002105">
    <property type="protein sequence ID" value="ADL12926.1"/>
    <property type="molecule type" value="Genomic_DNA"/>
</dbReference>
<organism evidence="2 3">
    <name type="scientific">Acetohalobium arabaticum (strain ATCC 49924 / DSM 5501 / Z-7288)</name>
    <dbReference type="NCBI Taxonomy" id="574087"/>
    <lineage>
        <taxon>Bacteria</taxon>
        <taxon>Bacillati</taxon>
        <taxon>Bacillota</taxon>
        <taxon>Clostridia</taxon>
        <taxon>Halanaerobiales</taxon>
        <taxon>Halobacteroidaceae</taxon>
        <taxon>Acetohalobium</taxon>
    </lineage>
</organism>
<keyword evidence="1" id="KW-0175">Coiled coil</keyword>
<proteinExistence type="predicted"/>
<dbReference type="RefSeq" id="WP_013278371.1">
    <property type="nucleotide sequence ID" value="NC_014378.1"/>
</dbReference>
<evidence type="ECO:0000313" key="3">
    <source>
        <dbReference type="Proteomes" id="UP000001661"/>
    </source>
</evidence>
<evidence type="ECO:0000256" key="1">
    <source>
        <dbReference type="SAM" id="Coils"/>
    </source>
</evidence>
<dbReference type="Proteomes" id="UP000001661">
    <property type="component" value="Chromosome"/>
</dbReference>
<sequence length="153" mass="17531">MQDKDLLQLNNILDELEETVETADSLPLTNKVLVNPDHILRLVAKLKNMMPAEIERAEEIVNRKKEILAEAEQAAEKKVERKISESQVIKKAEDKAQEIVDEAKRVASEIRTGVDTYGDEVLAEVEDKLEEKLNEVRRNRAELKQQEDLKQTS</sequence>
<accession>D9QQY5</accession>
<protein>
    <recommendedName>
        <fullName evidence="4">ATPase</fullName>
    </recommendedName>
</protein>
<dbReference type="STRING" id="574087.Acear_1416"/>
<gene>
    <name evidence="2" type="ordered locus">Acear_1416</name>
</gene>
<dbReference type="HOGENOM" id="CLU_078484_3_1_9"/>
<dbReference type="KEGG" id="aar:Acear_1416"/>
<evidence type="ECO:0000313" key="2">
    <source>
        <dbReference type="EMBL" id="ADL12926.1"/>
    </source>
</evidence>
<feature type="coiled-coil region" evidence="1">
    <location>
        <begin position="54"/>
        <end position="149"/>
    </location>
</feature>
<dbReference type="OrthoDB" id="1770989at2"/>
<name>D9QQY5_ACEAZ</name>
<keyword evidence="3" id="KW-1185">Reference proteome</keyword>
<reference evidence="2 3" key="1">
    <citation type="journal article" date="2010" name="Stand. Genomic Sci.">
        <title>Complete genome sequence of Acetohalobium arabaticum type strain (Z-7288).</title>
        <authorList>
            <person name="Sikorski J."/>
            <person name="Lapidus A."/>
            <person name="Chertkov O."/>
            <person name="Lucas S."/>
            <person name="Copeland A."/>
            <person name="Glavina Del Rio T."/>
            <person name="Nolan M."/>
            <person name="Tice H."/>
            <person name="Cheng J.F."/>
            <person name="Han C."/>
            <person name="Brambilla E."/>
            <person name="Pitluck S."/>
            <person name="Liolios K."/>
            <person name="Ivanova N."/>
            <person name="Mavromatis K."/>
            <person name="Mikhailova N."/>
            <person name="Pati A."/>
            <person name="Bruce D."/>
            <person name="Detter C."/>
            <person name="Tapia R."/>
            <person name="Goodwin L."/>
            <person name="Chen A."/>
            <person name="Palaniappan K."/>
            <person name="Land M."/>
            <person name="Hauser L."/>
            <person name="Chang Y.J."/>
            <person name="Jeffries C.D."/>
            <person name="Rohde M."/>
            <person name="Goker M."/>
            <person name="Spring S."/>
            <person name="Woyke T."/>
            <person name="Bristow J."/>
            <person name="Eisen J.A."/>
            <person name="Markowitz V."/>
            <person name="Hugenholtz P."/>
            <person name="Kyrpides N.C."/>
            <person name="Klenk H.P."/>
        </authorList>
    </citation>
    <scope>NUCLEOTIDE SEQUENCE [LARGE SCALE GENOMIC DNA]</scope>
    <source>
        <strain evidence="3">ATCC 49924 / DSM 5501 / Z-7288</strain>
    </source>
</reference>
<evidence type="ECO:0008006" key="4">
    <source>
        <dbReference type="Google" id="ProtNLM"/>
    </source>
</evidence>
<dbReference type="AlphaFoldDB" id="D9QQY5"/>